<evidence type="ECO:0000313" key="3">
    <source>
        <dbReference type="Proteomes" id="UP000552097"/>
    </source>
</evidence>
<dbReference type="AlphaFoldDB" id="A0A7W9HT51"/>
<comment type="caution">
    <text evidence="2">The sequence shown here is derived from an EMBL/GenBank/DDBJ whole genome shotgun (WGS) entry which is preliminary data.</text>
</comment>
<dbReference type="EMBL" id="JACHMO010000001">
    <property type="protein sequence ID" value="MBB5807979.1"/>
    <property type="molecule type" value="Genomic_DNA"/>
</dbReference>
<dbReference type="InterPro" id="IPR016024">
    <property type="entry name" value="ARM-type_fold"/>
</dbReference>
<sequence>MSDEQPEEQPEPVAEEPTPATEEKQADPQPDEDPDEPDAKASASDPTQARKLHQDARAMENALAALLGERNGNGIGNVFVANTIGLVDAGLPRASGSRHGSLPTGPIPSEALSRVIGTFVKPANYDELRRRLRDQWLVLLRAPTGWGRTATALNLLGVECALGVDKLSPDTDLRSPSTPIDLSGDHGYLLEALEYDQAAALSEFALDLWRRRLEESKARMVVLVTADTPLRDREVAAYLVEGAQRADDQALVLSHFRSGLRAAGLPPQDLSDFPEFADLVEEVVSRTLRAHDLADLGRGLCAVVSGDRTIEDVRLQYAHSAESAFREWFEALPDNEHRAFAIALGVLDGMPLATVAEAGTALAKLIQAAEIPDPHERTRAVFAIRTRDLVERMDAEITSAVEDSELGSLAAEVVRYRDPHRPRKVLEHVWREYPEAHGVVRRWLRGLGSSPDRHVRIRAGVAVGLLSLSEFDHARRHVIEPWADENDYWERQAVIGALRLPAMEPDLQPLITRMIDRWLQGREATGRRTAAVAALGTLPIMTTAQVLKRLRRAADTEEPRMIISVADAITTLTLEDDRLDLVLGALLLWTRATRTTVRNTALMCVLQLTVYLQVSEDGSTDPWPGLLWMADQDRRADDPERPVAVGTRRLTRREAVVLLIARALEAQYFMPDAFKVVQRWVKTAERDDTQLEPLGALLADVVDAIGTSETMRSHLTDWAQARRGPTQAVTRLLAVLDREENRP</sequence>
<feature type="region of interest" description="Disordered" evidence="1">
    <location>
        <begin position="1"/>
        <end position="54"/>
    </location>
</feature>
<name>A0A7W9HT51_9PSEU</name>
<protein>
    <submittedName>
        <fullName evidence="2">Uncharacterized protein</fullName>
    </submittedName>
</protein>
<reference evidence="2 3" key="1">
    <citation type="submission" date="2020-08" db="EMBL/GenBank/DDBJ databases">
        <title>Sequencing the genomes of 1000 actinobacteria strains.</title>
        <authorList>
            <person name="Klenk H.-P."/>
        </authorList>
    </citation>
    <scope>NUCLEOTIDE SEQUENCE [LARGE SCALE GENOMIC DNA]</scope>
    <source>
        <strain evidence="2 3">DSM 45486</strain>
    </source>
</reference>
<dbReference type="SUPFAM" id="SSF48371">
    <property type="entry name" value="ARM repeat"/>
    <property type="match status" value="1"/>
</dbReference>
<evidence type="ECO:0000256" key="1">
    <source>
        <dbReference type="SAM" id="MobiDB-lite"/>
    </source>
</evidence>
<proteinExistence type="predicted"/>
<dbReference type="RefSeq" id="WP_184927952.1">
    <property type="nucleotide sequence ID" value="NZ_JACHMO010000001.1"/>
</dbReference>
<feature type="compositionally biased region" description="Acidic residues" evidence="1">
    <location>
        <begin position="1"/>
        <end position="14"/>
    </location>
</feature>
<accession>A0A7W9HT51</accession>
<organism evidence="2 3">
    <name type="scientific">Saccharothrix ecbatanensis</name>
    <dbReference type="NCBI Taxonomy" id="1105145"/>
    <lineage>
        <taxon>Bacteria</taxon>
        <taxon>Bacillati</taxon>
        <taxon>Actinomycetota</taxon>
        <taxon>Actinomycetes</taxon>
        <taxon>Pseudonocardiales</taxon>
        <taxon>Pseudonocardiaceae</taxon>
        <taxon>Saccharothrix</taxon>
    </lineage>
</organism>
<keyword evidence="3" id="KW-1185">Reference proteome</keyword>
<evidence type="ECO:0000313" key="2">
    <source>
        <dbReference type="EMBL" id="MBB5807979.1"/>
    </source>
</evidence>
<dbReference type="Proteomes" id="UP000552097">
    <property type="component" value="Unassembled WGS sequence"/>
</dbReference>
<gene>
    <name evidence="2" type="ORF">F4560_007747</name>
</gene>